<keyword evidence="1" id="KW-0433">Leucine-rich repeat</keyword>
<keyword evidence="5" id="KW-0418">Kinase</keyword>
<dbReference type="GO" id="GO:0005737">
    <property type="term" value="C:cytoplasm"/>
    <property type="evidence" value="ECO:0007669"/>
    <property type="project" value="TreeGrafter"/>
</dbReference>
<evidence type="ECO:0000313" key="5">
    <source>
        <dbReference type="EMBL" id="SHJ27084.1"/>
    </source>
</evidence>
<gene>
    <name evidence="5" type="ORF">SAMN02745146_2699</name>
</gene>
<dbReference type="InterPro" id="IPR011009">
    <property type="entry name" value="Kinase-like_dom_sf"/>
</dbReference>
<sequence>MHTLSQLRAGQLAGARELHLAEGLTEFPRELFDLADTLEILNLSGNRLAALPDDLGRLRKLRILFCSDNLFTSVPAVLGQCPALSMVGFKANQIRTLPAAALPPTLRWLILTDNQLEAVPAEIGSCGQLQKLMLAGNHLRELPATLATCTHLELLRLSANRLEALPDWLLTMPRLAWLAYAGNPFCDRLEAAAVARHPINTINWPELALEEKLGEGASGVIYRARWQPQAAPVAEVAVKLFKGSVTSDGLPHSEMAACISAGPHPNLVGVTGKIGRHPAGTEGLVLALIDPAFGNLAGPPSFATCTRDVYAPDTTFGFDAALRLALGIAAAAAHLHARGILHGDLYAHNILNTPAGECLLSDFGAAGFFDTADQEAAQALQRLEVRAFGCLLEELLERSIVPPALASSAQVLHTLQQRCTQAAVAERPLFAEIQQTLQGVYQAAEPLGVGL</sequence>
<dbReference type="PANTHER" id="PTHR48051:SF1">
    <property type="entry name" value="RAS SUPPRESSOR PROTEIN 1"/>
    <property type="match status" value="1"/>
</dbReference>
<dbReference type="RefSeq" id="WP_073110173.1">
    <property type="nucleotide sequence ID" value="NZ_FQYN01000005.1"/>
</dbReference>
<evidence type="ECO:0000256" key="3">
    <source>
        <dbReference type="PROSITE-ProRule" id="PRU10141"/>
    </source>
</evidence>
<dbReference type="PROSITE" id="PS50011">
    <property type="entry name" value="PROTEIN_KINASE_DOM"/>
    <property type="match status" value="1"/>
</dbReference>
<dbReference type="Gene3D" id="3.80.10.10">
    <property type="entry name" value="Ribonuclease Inhibitor"/>
    <property type="match status" value="2"/>
</dbReference>
<keyword evidence="3" id="KW-0067">ATP-binding</keyword>
<dbReference type="SUPFAM" id="SSF52058">
    <property type="entry name" value="L domain-like"/>
    <property type="match status" value="1"/>
</dbReference>
<dbReference type="InterPro" id="IPR050216">
    <property type="entry name" value="LRR_domain-containing"/>
</dbReference>
<dbReference type="InterPro" id="IPR001245">
    <property type="entry name" value="Ser-Thr/Tyr_kinase_cat_dom"/>
</dbReference>
<keyword evidence="5" id="KW-0723">Serine/threonine-protein kinase</keyword>
<dbReference type="STRING" id="1121955.SAMN02745146_2699"/>
<dbReference type="Gene3D" id="3.30.200.20">
    <property type="entry name" value="Phosphorylase Kinase, domain 1"/>
    <property type="match status" value="1"/>
</dbReference>
<dbReference type="GO" id="GO:0004674">
    <property type="term" value="F:protein serine/threonine kinase activity"/>
    <property type="evidence" value="ECO:0007669"/>
    <property type="project" value="UniProtKB-KW"/>
</dbReference>
<dbReference type="Pfam" id="PF00560">
    <property type="entry name" value="LRR_1"/>
    <property type="match status" value="1"/>
</dbReference>
<dbReference type="PROSITE" id="PS51450">
    <property type="entry name" value="LRR"/>
    <property type="match status" value="1"/>
</dbReference>
<name>A0A1M6HYA8_9BACT</name>
<reference evidence="5 6" key="1">
    <citation type="submission" date="2016-11" db="EMBL/GenBank/DDBJ databases">
        <authorList>
            <person name="Jaros S."/>
            <person name="Januszkiewicz K."/>
            <person name="Wedrychowicz H."/>
        </authorList>
    </citation>
    <scope>NUCLEOTIDE SEQUENCE [LARGE SCALE GENOMIC DNA]</scope>
    <source>
        <strain evidence="5 6">DSM 21074</strain>
    </source>
</reference>
<evidence type="ECO:0000313" key="6">
    <source>
        <dbReference type="Proteomes" id="UP000184418"/>
    </source>
</evidence>
<dbReference type="Proteomes" id="UP000184418">
    <property type="component" value="Unassembled WGS sequence"/>
</dbReference>
<protein>
    <submittedName>
        <fullName evidence="5">Serine/threonine protein kinase</fullName>
    </submittedName>
</protein>
<dbReference type="InterPro" id="IPR000719">
    <property type="entry name" value="Prot_kinase_dom"/>
</dbReference>
<dbReference type="InterPro" id="IPR001611">
    <property type="entry name" value="Leu-rich_rpt"/>
</dbReference>
<keyword evidence="3" id="KW-0547">Nucleotide-binding</keyword>
<feature type="binding site" evidence="3">
    <location>
        <position position="239"/>
    </location>
    <ligand>
        <name>ATP</name>
        <dbReference type="ChEBI" id="CHEBI:30616"/>
    </ligand>
</feature>
<dbReference type="InterPro" id="IPR003591">
    <property type="entry name" value="Leu-rich_rpt_typical-subtyp"/>
</dbReference>
<dbReference type="Pfam" id="PF07714">
    <property type="entry name" value="PK_Tyr_Ser-Thr"/>
    <property type="match status" value="1"/>
</dbReference>
<evidence type="ECO:0000256" key="1">
    <source>
        <dbReference type="ARBA" id="ARBA00022614"/>
    </source>
</evidence>
<evidence type="ECO:0000256" key="2">
    <source>
        <dbReference type="ARBA" id="ARBA00022737"/>
    </source>
</evidence>
<keyword evidence="2" id="KW-0677">Repeat</keyword>
<dbReference type="PROSITE" id="PS00107">
    <property type="entry name" value="PROTEIN_KINASE_ATP"/>
    <property type="match status" value="1"/>
</dbReference>
<proteinExistence type="predicted"/>
<dbReference type="SUPFAM" id="SSF56112">
    <property type="entry name" value="Protein kinase-like (PK-like)"/>
    <property type="match status" value="1"/>
</dbReference>
<organism evidence="5 6">
    <name type="scientific">Hymenobacter daecheongensis DSM 21074</name>
    <dbReference type="NCBI Taxonomy" id="1121955"/>
    <lineage>
        <taxon>Bacteria</taxon>
        <taxon>Pseudomonadati</taxon>
        <taxon>Bacteroidota</taxon>
        <taxon>Cytophagia</taxon>
        <taxon>Cytophagales</taxon>
        <taxon>Hymenobacteraceae</taxon>
        <taxon>Hymenobacter</taxon>
    </lineage>
</organism>
<dbReference type="SMART" id="SM00364">
    <property type="entry name" value="LRR_BAC"/>
    <property type="match status" value="5"/>
</dbReference>
<dbReference type="InterPro" id="IPR032675">
    <property type="entry name" value="LRR_dom_sf"/>
</dbReference>
<dbReference type="AlphaFoldDB" id="A0A1M6HYA8"/>
<accession>A0A1M6HYA8</accession>
<keyword evidence="6" id="KW-1185">Reference proteome</keyword>
<feature type="domain" description="Protein kinase" evidence="4">
    <location>
        <begin position="207"/>
        <end position="451"/>
    </location>
</feature>
<dbReference type="GO" id="GO:0005524">
    <property type="term" value="F:ATP binding"/>
    <property type="evidence" value="ECO:0007669"/>
    <property type="project" value="UniProtKB-UniRule"/>
</dbReference>
<keyword evidence="5" id="KW-0808">Transferase</keyword>
<dbReference type="Gene3D" id="1.10.510.10">
    <property type="entry name" value="Transferase(Phosphotransferase) domain 1"/>
    <property type="match status" value="1"/>
</dbReference>
<evidence type="ECO:0000259" key="4">
    <source>
        <dbReference type="PROSITE" id="PS50011"/>
    </source>
</evidence>
<dbReference type="OrthoDB" id="8532199at2"/>
<dbReference type="Pfam" id="PF13855">
    <property type="entry name" value="LRR_8"/>
    <property type="match status" value="1"/>
</dbReference>
<dbReference type="PANTHER" id="PTHR48051">
    <property type="match status" value="1"/>
</dbReference>
<dbReference type="SMART" id="SM00369">
    <property type="entry name" value="LRR_TYP"/>
    <property type="match status" value="5"/>
</dbReference>
<dbReference type="InterPro" id="IPR017441">
    <property type="entry name" value="Protein_kinase_ATP_BS"/>
</dbReference>
<dbReference type="EMBL" id="FQYN01000005">
    <property type="protein sequence ID" value="SHJ27084.1"/>
    <property type="molecule type" value="Genomic_DNA"/>
</dbReference>